<name>A0AAD9EAE6_9PEZI</name>
<dbReference type="PANTHER" id="PTHR46910:SF37">
    <property type="entry name" value="ZN(II)2CYS6 TRANSCRIPTION FACTOR (EUROFUNG)"/>
    <property type="match status" value="1"/>
</dbReference>
<organism evidence="6 7">
    <name type="scientific">Colletotrichum chrysophilum</name>
    <dbReference type="NCBI Taxonomy" id="1836956"/>
    <lineage>
        <taxon>Eukaryota</taxon>
        <taxon>Fungi</taxon>
        <taxon>Dikarya</taxon>
        <taxon>Ascomycota</taxon>
        <taxon>Pezizomycotina</taxon>
        <taxon>Sordariomycetes</taxon>
        <taxon>Hypocreomycetidae</taxon>
        <taxon>Glomerellales</taxon>
        <taxon>Glomerellaceae</taxon>
        <taxon>Colletotrichum</taxon>
        <taxon>Colletotrichum gloeosporioides species complex</taxon>
    </lineage>
</organism>
<dbReference type="PANTHER" id="PTHR46910">
    <property type="entry name" value="TRANSCRIPTION FACTOR PDR1"/>
    <property type="match status" value="1"/>
</dbReference>
<evidence type="ECO:0000256" key="1">
    <source>
        <dbReference type="ARBA" id="ARBA00004123"/>
    </source>
</evidence>
<dbReference type="GO" id="GO:0003677">
    <property type="term" value="F:DNA binding"/>
    <property type="evidence" value="ECO:0007669"/>
    <property type="project" value="UniProtKB-KW"/>
</dbReference>
<dbReference type="GO" id="GO:0003700">
    <property type="term" value="F:DNA-binding transcription factor activity"/>
    <property type="evidence" value="ECO:0007669"/>
    <property type="project" value="InterPro"/>
</dbReference>
<sequence length="623" mass="68855">MSRDNTPPSIRPQRAKRVARACDYCRKKRVSVFHSSYVMGEADLRLRAAGRQTRRPFEIEQETVTANSTLESTNIHDDSGLSLSLSSAADSSSMFDDSLPGPIVWPRGDAFEASPETHDFGIVLHQLGIGVSSNVWDIDGTSPTELPDLSNTFEGCCMDVGGHSPSQHPLSDSGATSHLFSTPAHVLPFAKSSRSLANGKVPNIEALTRRSENTASLQRTVFPSMYIRKNESRGHYVGLGSVGATLAICLTDGLKSQQLPRKSDGLNFLIEAGPQVDEAGLSSLFDITSQELPSKEAATKSFFECVAFFFPIIDRDIFMSRMEMMYTPQRSRLNALDYCLFHLVVSLGALVQRRTSTQTEDMDRIYLSSYQKAWSMISSYSMSVPRSSPFTTDHANVPRYSSTPSLGEKGSPGSCVVLPSESPNPWVYIRRALQIWGSQSGGSSFVVASGAYYLALTRRPPGISSGLYDKDISYLDDSQSESPSGPPSRAQMSNWWYKLSQIQNQYCAVMQTKHSLVSRLDSISEANQRLEVWKDSLPSSYRPDGTILVSPENYWHVVLLHLEYFNFLRTIHLAGTVLRLSCSGVAHQNSSEYQASEVICVEAARCFIKILCSSLPEHHAQPF</sequence>
<proteinExistence type="predicted"/>
<dbReference type="EMBL" id="JAQOWY010000959">
    <property type="protein sequence ID" value="KAK1837931.1"/>
    <property type="molecule type" value="Genomic_DNA"/>
</dbReference>
<evidence type="ECO:0000256" key="4">
    <source>
        <dbReference type="ARBA" id="ARBA00023163"/>
    </source>
</evidence>
<gene>
    <name evidence="6" type="ORF">CCHR01_19448</name>
</gene>
<evidence type="ECO:0000256" key="5">
    <source>
        <dbReference type="ARBA" id="ARBA00023242"/>
    </source>
</evidence>
<dbReference type="InterPro" id="IPR050987">
    <property type="entry name" value="AtrR-like"/>
</dbReference>
<evidence type="ECO:0000256" key="2">
    <source>
        <dbReference type="ARBA" id="ARBA00023015"/>
    </source>
</evidence>
<comment type="subcellular location">
    <subcellularLocation>
        <location evidence="1">Nucleus</location>
    </subcellularLocation>
</comment>
<evidence type="ECO:0000256" key="3">
    <source>
        <dbReference type="ARBA" id="ARBA00023125"/>
    </source>
</evidence>
<keyword evidence="5" id="KW-0539">Nucleus</keyword>
<keyword evidence="4" id="KW-0804">Transcription</keyword>
<dbReference type="GO" id="GO:0005634">
    <property type="term" value="C:nucleus"/>
    <property type="evidence" value="ECO:0007669"/>
    <property type="project" value="UniProtKB-SubCell"/>
</dbReference>
<dbReference type="Proteomes" id="UP001243330">
    <property type="component" value="Unassembled WGS sequence"/>
</dbReference>
<accession>A0AAD9EAE6</accession>
<comment type="caution">
    <text evidence="6">The sequence shown here is derived from an EMBL/GenBank/DDBJ whole genome shotgun (WGS) entry which is preliminary data.</text>
</comment>
<dbReference type="CDD" id="cd12148">
    <property type="entry name" value="fungal_TF_MHR"/>
    <property type="match status" value="1"/>
</dbReference>
<keyword evidence="7" id="KW-1185">Reference proteome</keyword>
<dbReference type="AlphaFoldDB" id="A0AAD9EAE6"/>
<keyword evidence="2" id="KW-0805">Transcription regulation</keyword>
<protein>
    <submittedName>
        <fullName evidence="6">NAD(P)-binding protein</fullName>
    </submittedName>
</protein>
<reference evidence="6" key="1">
    <citation type="submission" date="2023-01" db="EMBL/GenBank/DDBJ databases">
        <title>Colletotrichum chrysophilum M932 genome sequence.</title>
        <authorList>
            <person name="Baroncelli R."/>
        </authorList>
    </citation>
    <scope>NUCLEOTIDE SEQUENCE</scope>
    <source>
        <strain evidence="6">M932</strain>
    </source>
</reference>
<evidence type="ECO:0000313" key="7">
    <source>
        <dbReference type="Proteomes" id="UP001243330"/>
    </source>
</evidence>
<keyword evidence="3" id="KW-0238">DNA-binding</keyword>
<evidence type="ECO:0000313" key="6">
    <source>
        <dbReference type="EMBL" id="KAK1837931.1"/>
    </source>
</evidence>